<dbReference type="PANTHER" id="PTHR43383">
    <property type="entry name" value="NODULIN 6"/>
    <property type="match status" value="1"/>
</dbReference>
<dbReference type="Proteomes" id="UP000694257">
    <property type="component" value="Chromosome"/>
</dbReference>
<keyword evidence="3" id="KW-1185">Reference proteome</keyword>
<sequence length="364" mass="39970">MLTEGLTLTDHHCHGVVPRDLDRAGFERLLSEGPTGSFDSTIGLAVRRWCAPALDLPPHVGPDAYLTHRAELGWREVAVRLLRATGTTSWFLDTGFGGGTADFGSLTDGEVREVVRLEHVAEQVIAEVGAGKTVFDQIEARLRERARTAVGLKTIVGYRCGLDFPLRDRPPRAVIPERRLTDPDLLGWLVGLGARIGAEFGLPLQFHTGFGDTDLRLHRADPLLLTDFLRKTADTGLLVMLLHCWPFHRNAAYLAHAFGHVRMDVGLTVPYVGHRAQAVLAEALELAPFRSLCYSSDGYGLPELHFLGALWWRRGLGRLLDEWIADDLITTADAERLAAGIAHINAEDAYGRAKSISRPRTAGA</sequence>
<dbReference type="PANTHER" id="PTHR43383:SF2">
    <property type="entry name" value="AMIDOHYDROLASE 2 FAMILY PROTEIN"/>
    <property type="match status" value="1"/>
</dbReference>
<organism evidence="2 3">
    <name type="scientific">Nocardia iowensis</name>
    <dbReference type="NCBI Taxonomy" id="204891"/>
    <lineage>
        <taxon>Bacteria</taxon>
        <taxon>Bacillati</taxon>
        <taxon>Actinomycetota</taxon>
        <taxon>Actinomycetes</taxon>
        <taxon>Mycobacteriales</taxon>
        <taxon>Nocardiaceae</taxon>
        <taxon>Nocardia</taxon>
    </lineage>
</organism>
<dbReference type="RefSeq" id="WP_218475282.1">
    <property type="nucleotide sequence ID" value="NZ_BAABJN010000001.1"/>
</dbReference>
<accession>A0ABX8RWJ1</accession>
<evidence type="ECO:0000313" key="3">
    <source>
        <dbReference type="Proteomes" id="UP000694257"/>
    </source>
</evidence>
<name>A0ABX8RWJ1_NOCIO</name>
<dbReference type="InterPro" id="IPR006680">
    <property type="entry name" value="Amidohydro-rel"/>
</dbReference>
<proteinExistence type="predicted"/>
<feature type="domain" description="Amidohydrolase-related" evidence="1">
    <location>
        <begin position="128"/>
        <end position="352"/>
    </location>
</feature>
<dbReference type="EMBL" id="CP078145">
    <property type="protein sequence ID" value="QXN93342.1"/>
    <property type="molecule type" value="Genomic_DNA"/>
</dbReference>
<gene>
    <name evidence="2" type="ORF">KV110_09770</name>
</gene>
<reference evidence="2 3" key="1">
    <citation type="submission" date="2021-07" db="EMBL/GenBank/DDBJ databases">
        <title>Whole Genome Sequence of Nocardia Iowensis.</title>
        <authorList>
            <person name="Lamm A."/>
            <person name="Collins-Fairclough A.M."/>
            <person name="Bunk B."/>
            <person name="Sproer C."/>
        </authorList>
    </citation>
    <scope>NUCLEOTIDE SEQUENCE [LARGE SCALE GENOMIC DNA]</scope>
    <source>
        <strain evidence="2 3">NRRL 5646</strain>
    </source>
</reference>
<evidence type="ECO:0000259" key="1">
    <source>
        <dbReference type="Pfam" id="PF04909"/>
    </source>
</evidence>
<dbReference type="Pfam" id="PF04909">
    <property type="entry name" value="Amidohydro_2"/>
    <property type="match status" value="1"/>
</dbReference>
<evidence type="ECO:0000313" key="2">
    <source>
        <dbReference type="EMBL" id="QXN93342.1"/>
    </source>
</evidence>
<protein>
    <submittedName>
        <fullName evidence="2">Amidohydrolase family protein</fullName>
    </submittedName>
</protein>